<gene>
    <name evidence="4" type="ORF">FKW44_021732</name>
</gene>
<dbReference type="InterPro" id="IPR050440">
    <property type="entry name" value="Laminin/Netrin_ECM"/>
</dbReference>
<evidence type="ECO:0000259" key="3">
    <source>
        <dbReference type="PROSITE" id="PS51117"/>
    </source>
</evidence>
<dbReference type="EMBL" id="CP045905">
    <property type="protein sequence ID" value="QQP36585.1"/>
    <property type="molecule type" value="Genomic_DNA"/>
</dbReference>
<keyword evidence="2" id="KW-0424">Laminin EGF-like domain</keyword>
<dbReference type="GO" id="GO:0007411">
    <property type="term" value="P:axon guidance"/>
    <property type="evidence" value="ECO:0007669"/>
    <property type="project" value="TreeGrafter"/>
</dbReference>
<proteinExistence type="predicted"/>
<accession>A0A7T8GS47</accession>
<sequence length="354" mass="40415">MVKGYTPLSRGCDQRSCYPATGNLLIGRQDKLTRYCVLSLLDNTSPSNSRQNCFWCDSSKEGTYDNPRTSHNINNIVYRMGRDRGGNSFPTWWQARNGDEYVTIQLNLEAEFHVTHLIMTFKTFRPAAMYIEKSYDWGTTWNIHRYFAADCESSFPGISMGVPRYLNDTVCQSRYSRQIPSTKGSVIYRVLPSNVNIRSPGFNPYSEEVQTLLKTTNLRIHMTRLHTLGKYYYSIYDMTIRGSCSCYGHAERCTPFNEEYANIPGMVHGKCDCTHNTKGNNCEFCMDNYNDVPWRPATGKRRMNVKNAIVTIMPAAVFSIPLSMPLLVKIASIIPRDTTVNPALLDTTKIPIWT</sequence>
<evidence type="ECO:0000313" key="4">
    <source>
        <dbReference type="EMBL" id="QQP36585.1"/>
    </source>
</evidence>
<dbReference type="Gene3D" id="2.170.300.10">
    <property type="entry name" value="Tie2 ligand-binding domain superfamily"/>
    <property type="match status" value="1"/>
</dbReference>
<dbReference type="CDD" id="cd00055">
    <property type="entry name" value="EGF_Lam"/>
    <property type="match status" value="1"/>
</dbReference>
<evidence type="ECO:0000256" key="1">
    <source>
        <dbReference type="ARBA" id="ARBA00023157"/>
    </source>
</evidence>
<dbReference type="GO" id="GO:0009888">
    <property type="term" value="P:tissue development"/>
    <property type="evidence" value="ECO:0007669"/>
    <property type="project" value="TreeGrafter"/>
</dbReference>
<reference evidence="5" key="1">
    <citation type="submission" date="2021-01" db="EMBL/GenBank/DDBJ databases">
        <title>Caligus Genome Assembly.</title>
        <authorList>
            <person name="Gallardo-Escarate C."/>
        </authorList>
    </citation>
    <scope>NUCLEOTIDE SEQUENCE [LARGE SCALE GENOMIC DNA]</scope>
</reference>
<dbReference type="PANTHER" id="PTHR10574">
    <property type="entry name" value="NETRIN/LAMININ-RELATED"/>
    <property type="match status" value="1"/>
</dbReference>
<dbReference type="GO" id="GO:0070831">
    <property type="term" value="P:basement membrane assembly"/>
    <property type="evidence" value="ECO:0007669"/>
    <property type="project" value="TreeGrafter"/>
</dbReference>
<dbReference type="GO" id="GO:0043256">
    <property type="term" value="C:laminin complex"/>
    <property type="evidence" value="ECO:0007669"/>
    <property type="project" value="TreeGrafter"/>
</dbReference>
<dbReference type="GO" id="GO:0009887">
    <property type="term" value="P:animal organ morphogenesis"/>
    <property type="evidence" value="ECO:0007669"/>
    <property type="project" value="TreeGrafter"/>
</dbReference>
<dbReference type="Gene3D" id="2.60.120.260">
    <property type="entry name" value="Galactose-binding domain-like"/>
    <property type="match status" value="1"/>
</dbReference>
<protein>
    <recommendedName>
        <fullName evidence="3">Laminin N-terminal domain-containing protein</fullName>
    </recommendedName>
</protein>
<dbReference type="InterPro" id="IPR008211">
    <property type="entry name" value="Laminin_N"/>
</dbReference>
<dbReference type="Pfam" id="PF00053">
    <property type="entry name" value="EGF_laminin"/>
    <property type="match status" value="1"/>
</dbReference>
<dbReference type="AlphaFoldDB" id="A0A7T8GS47"/>
<dbReference type="InterPro" id="IPR002049">
    <property type="entry name" value="LE_dom"/>
</dbReference>
<dbReference type="SMART" id="SM00136">
    <property type="entry name" value="LamNT"/>
    <property type="match status" value="1"/>
</dbReference>
<evidence type="ECO:0000313" key="5">
    <source>
        <dbReference type="Proteomes" id="UP000595437"/>
    </source>
</evidence>
<feature type="domain" description="Laminin N-terminal" evidence="3">
    <location>
        <begin position="13"/>
        <end position="243"/>
    </location>
</feature>
<dbReference type="Pfam" id="PF00055">
    <property type="entry name" value="Laminin_N"/>
    <property type="match status" value="1"/>
</dbReference>
<keyword evidence="5" id="KW-1185">Reference proteome</keyword>
<dbReference type="GO" id="GO:0034446">
    <property type="term" value="P:substrate adhesion-dependent cell spreading"/>
    <property type="evidence" value="ECO:0007669"/>
    <property type="project" value="TreeGrafter"/>
</dbReference>
<dbReference type="SUPFAM" id="SSF57196">
    <property type="entry name" value="EGF/Laminin"/>
    <property type="match status" value="1"/>
</dbReference>
<dbReference type="PROSITE" id="PS51117">
    <property type="entry name" value="LAMININ_NTER"/>
    <property type="match status" value="1"/>
</dbReference>
<name>A0A7T8GS47_CALRO</name>
<dbReference type="OrthoDB" id="5985440at2759"/>
<evidence type="ECO:0000256" key="2">
    <source>
        <dbReference type="ARBA" id="ARBA00023292"/>
    </source>
</evidence>
<dbReference type="Proteomes" id="UP000595437">
    <property type="component" value="Chromosome 16"/>
</dbReference>
<organism evidence="4 5">
    <name type="scientific">Caligus rogercresseyi</name>
    <name type="common">Sea louse</name>
    <dbReference type="NCBI Taxonomy" id="217165"/>
    <lineage>
        <taxon>Eukaryota</taxon>
        <taxon>Metazoa</taxon>
        <taxon>Ecdysozoa</taxon>
        <taxon>Arthropoda</taxon>
        <taxon>Crustacea</taxon>
        <taxon>Multicrustacea</taxon>
        <taxon>Hexanauplia</taxon>
        <taxon>Copepoda</taxon>
        <taxon>Siphonostomatoida</taxon>
        <taxon>Caligidae</taxon>
        <taxon>Caligus</taxon>
    </lineage>
</organism>
<dbReference type="PANTHER" id="PTHR10574:SF375">
    <property type="entry name" value="LAMININ SUBUNIT BETA-1"/>
    <property type="match status" value="1"/>
</dbReference>
<keyword evidence="1" id="KW-1015">Disulfide bond</keyword>
<dbReference type="GO" id="GO:0016477">
    <property type="term" value="P:cell migration"/>
    <property type="evidence" value="ECO:0007669"/>
    <property type="project" value="TreeGrafter"/>
</dbReference>